<proteinExistence type="predicted"/>
<dbReference type="EMBL" id="BOMV01000119">
    <property type="protein sequence ID" value="GIF02057.1"/>
    <property type="molecule type" value="Genomic_DNA"/>
</dbReference>
<name>A0A919KD98_9ACTN</name>
<feature type="domain" description="DUF1918" evidence="1">
    <location>
        <begin position="1"/>
        <end position="54"/>
    </location>
</feature>
<keyword evidence="3" id="KW-1185">Reference proteome</keyword>
<dbReference type="SUPFAM" id="SSF50118">
    <property type="entry name" value="Cell growth inhibitor/plasmid maintenance toxic component"/>
    <property type="match status" value="1"/>
</dbReference>
<dbReference type="AlphaFoldDB" id="A0A919KD98"/>
<accession>A0A919KD98</accession>
<evidence type="ECO:0000313" key="2">
    <source>
        <dbReference type="EMBL" id="GIF02057.1"/>
    </source>
</evidence>
<dbReference type="Proteomes" id="UP000636960">
    <property type="component" value="Unassembled WGS sequence"/>
</dbReference>
<reference evidence="2" key="1">
    <citation type="submission" date="2021-01" db="EMBL/GenBank/DDBJ databases">
        <title>Whole genome shotgun sequence of Actinoplanes rishiriensis NBRC 108556.</title>
        <authorList>
            <person name="Komaki H."/>
            <person name="Tamura T."/>
        </authorList>
    </citation>
    <scope>NUCLEOTIDE SEQUENCE</scope>
    <source>
        <strain evidence="2">NBRC 108556</strain>
    </source>
</reference>
<gene>
    <name evidence="2" type="ORF">Ari01nite_95210</name>
</gene>
<protein>
    <recommendedName>
        <fullName evidence="1">DUF1918 domain-containing protein</fullName>
    </recommendedName>
</protein>
<comment type="caution">
    <text evidence="2">The sequence shown here is derived from an EMBL/GenBank/DDBJ whole genome shotgun (WGS) entry which is preliminary data.</text>
</comment>
<dbReference type="Gene3D" id="2.30.30.440">
    <property type="entry name" value="Domain of unknown function DUF1918"/>
    <property type="match status" value="1"/>
</dbReference>
<dbReference type="RefSeq" id="WP_203791084.1">
    <property type="nucleotide sequence ID" value="NZ_BOMV01000119.1"/>
</dbReference>
<sequence length="63" mass="6832">MLAQVGDRIVLEPNQFGDARRSGIVTAVTHADGGPPYEVRWPDEDRTTLIFPGLGSPHYPGSL</sequence>
<evidence type="ECO:0000313" key="3">
    <source>
        <dbReference type="Proteomes" id="UP000636960"/>
    </source>
</evidence>
<organism evidence="2 3">
    <name type="scientific">Paractinoplanes rishiriensis</name>
    <dbReference type="NCBI Taxonomy" id="1050105"/>
    <lineage>
        <taxon>Bacteria</taxon>
        <taxon>Bacillati</taxon>
        <taxon>Actinomycetota</taxon>
        <taxon>Actinomycetes</taxon>
        <taxon>Micromonosporales</taxon>
        <taxon>Micromonosporaceae</taxon>
        <taxon>Paractinoplanes</taxon>
    </lineage>
</organism>
<dbReference type="InterPro" id="IPR015035">
    <property type="entry name" value="DUF1918"/>
</dbReference>
<dbReference type="Pfam" id="PF08940">
    <property type="entry name" value="DUF1918"/>
    <property type="match status" value="1"/>
</dbReference>
<evidence type="ECO:0000259" key="1">
    <source>
        <dbReference type="Pfam" id="PF08940"/>
    </source>
</evidence>